<name>A0A382FQK4_9ZZZZ</name>
<dbReference type="InterPro" id="IPR013740">
    <property type="entry name" value="Redoxin"/>
</dbReference>
<dbReference type="PROSITE" id="PS51352">
    <property type="entry name" value="THIOREDOXIN_2"/>
    <property type="match status" value="1"/>
</dbReference>
<evidence type="ECO:0000256" key="2">
    <source>
        <dbReference type="ARBA" id="ARBA00007758"/>
    </source>
</evidence>
<dbReference type="PANTHER" id="PTHR42852:SF6">
    <property type="entry name" value="THIOL:DISULFIDE INTERCHANGE PROTEIN DSBE"/>
    <property type="match status" value="1"/>
</dbReference>
<dbReference type="Pfam" id="PF08534">
    <property type="entry name" value="Redoxin"/>
    <property type="match status" value="1"/>
</dbReference>
<organism evidence="7">
    <name type="scientific">marine metagenome</name>
    <dbReference type="NCBI Taxonomy" id="408172"/>
    <lineage>
        <taxon>unclassified sequences</taxon>
        <taxon>metagenomes</taxon>
        <taxon>ecological metagenomes</taxon>
    </lineage>
</organism>
<dbReference type="PANTHER" id="PTHR42852">
    <property type="entry name" value="THIOL:DISULFIDE INTERCHANGE PROTEIN DSBE"/>
    <property type="match status" value="1"/>
</dbReference>
<comment type="similarity">
    <text evidence="2">Belongs to the thioredoxin family. DsbE subfamily.</text>
</comment>
<dbReference type="InterPro" id="IPR036249">
    <property type="entry name" value="Thioredoxin-like_sf"/>
</dbReference>
<sequence length="153" mass="17308">MFKALNKSNTYVPDTISGKKLLSFSSKKLLNNEQINSDVLFNENKIYLLNIWASWCAPCRDEHNILMQLSDNPSIEIIGLNYRDNLINAKKFINKLGNPYSEILIDKDGTISIALGAYGIPVTYIIDKNQIILKQFVGALNDQSLKEIESLLK</sequence>
<evidence type="ECO:0000256" key="4">
    <source>
        <dbReference type="ARBA" id="ARBA00023157"/>
    </source>
</evidence>
<dbReference type="GO" id="GO:0015036">
    <property type="term" value="F:disulfide oxidoreductase activity"/>
    <property type="evidence" value="ECO:0007669"/>
    <property type="project" value="InterPro"/>
</dbReference>
<proteinExistence type="inferred from homology"/>
<dbReference type="NCBIfam" id="TIGR00385">
    <property type="entry name" value="dsbE"/>
    <property type="match status" value="1"/>
</dbReference>
<evidence type="ECO:0000256" key="1">
    <source>
        <dbReference type="ARBA" id="ARBA00004196"/>
    </source>
</evidence>
<reference evidence="7" key="1">
    <citation type="submission" date="2018-05" db="EMBL/GenBank/DDBJ databases">
        <authorList>
            <person name="Lanie J.A."/>
            <person name="Ng W.-L."/>
            <person name="Kazmierczak K.M."/>
            <person name="Andrzejewski T.M."/>
            <person name="Davidsen T.M."/>
            <person name="Wayne K.J."/>
            <person name="Tettelin H."/>
            <person name="Glass J.I."/>
            <person name="Rusch D."/>
            <person name="Podicherti R."/>
            <person name="Tsui H.-C.T."/>
            <person name="Winkler M.E."/>
        </authorList>
    </citation>
    <scope>NUCLEOTIDE SEQUENCE</scope>
</reference>
<dbReference type="GO" id="GO:0030288">
    <property type="term" value="C:outer membrane-bounded periplasmic space"/>
    <property type="evidence" value="ECO:0007669"/>
    <property type="project" value="InterPro"/>
</dbReference>
<evidence type="ECO:0000256" key="5">
    <source>
        <dbReference type="ARBA" id="ARBA00023284"/>
    </source>
</evidence>
<dbReference type="InterPro" id="IPR050553">
    <property type="entry name" value="Thioredoxin_ResA/DsbE_sf"/>
</dbReference>
<feature type="domain" description="Thioredoxin" evidence="6">
    <location>
        <begin position="15"/>
        <end position="153"/>
    </location>
</feature>
<evidence type="ECO:0000256" key="3">
    <source>
        <dbReference type="ARBA" id="ARBA00022748"/>
    </source>
</evidence>
<keyword evidence="3" id="KW-0201">Cytochrome c-type biogenesis</keyword>
<gene>
    <name evidence="7" type="ORF">METZ01_LOCUS218134</name>
</gene>
<keyword evidence="4" id="KW-1015">Disulfide bond</keyword>
<dbReference type="EMBL" id="UINC01051298">
    <property type="protein sequence ID" value="SVB65280.1"/>
    <property type="molecule type" value="Genomic_DNA"/>
</dbReference>
<dbReference type="GO" id="GO:0017004">
    <property type="term" value="P:cytochrome complex assembly"/>
    <property type="evidence" value="ECO:0007669"/>
    <property type="project" value="UniProtKB-KW"/>
</dbReference>
<dbReference type="InterPro" id="IPR004799">
    <property type="entry name" value="Periplasmic_diS_OxRdtase_DsbE"/>
</dbReference>
<dbReference type="InterPro" id="IPR017937">
    <property type="entry name" value="Thioredoxin_CS"/>
</dbReference>
<comment type="subcellular location">
    <subcellularLocation>
        <location evidence="1">Cell envelope</location>
    </subcellularLocation>
</comment>
<keyword evidence="5" id="KW-0676">Redox-active center</keyword>
<evidence type="ECO:0000259" key="6">
    <source>
        <dbReference type="PROSITE" id="PS51352"/>
    </source>
</evidence>
<dbReference type="PROSITE" id="PS00194">
    <property type="entry name" value="THIOREDOXIN_1"/>
    <property type="match status" value="1"/>
</dbReference>
<dbReference type="AlphaFoldDB" id="A0A382FQK4"/>
<evidence type="ECO:0000313" key="7">
    <source>
        <dbReference type="EMBL" id="SVB65280.1"/>
    </source>
</evidence>
<dbReference type="InterPro" id="IPR013766">
    <property type="entry name" value="Thioredoxin_domain"/>
</dbReference>
<protein>
    <recommendedName>
        <fullName evidence="6">Thioredoxin domain-containing protein</fullName>
    </recommendedName>
</protein>
<dbReference type="SUPFAM" id="SSF52833">
    <property type="entry name" value="Thioredoxin-like"/>
    <property type="match status" value="1"/>
</dbReference>
<dbReference type="Gene3D" id="3.40.30.10">
    <property type="entry name" value="Glutaredoxin"/>
    <property type="match status" value="1"/>
</dbReference>
<accession>A0A382FQK4</accession>